<comment type="caution">
    <text evidence="2">The sequence shown here is derived from an EMBL/GenBank/DDBJ whole genome shotgun (WGS) entry which is preliminary data.</text>
</comment>
<keyword evidence="3" id="KW-1185">Reference proteome</keyword>
<name>A0A922I243_DERFA</name>
<feature type="transmembrane region" description="Helical" evidence="1">
    <location>
        <begin position="12"/>
        <end position="32"/>
    </location>
</feature>
<sequence>MNFVKKKHHKTLETPYCVHINIAVIVTVFLVLELRLKYQTAAAAVAVAVVSVKIPTKTNKVTKSFLSLTSSFLQSDGQSVIIIGAMCIHFIFELIGVGYGIGGDGVEKTTTAHL</sequence>
<feature type="transmembrane region" description="Helical" evidence="1">
    <location>
        <begin position="77"/>
        <end position="101"/>
    </location>
</feature>
<evidence type="ECO:0000256" key="1">
    <source>
        <dbReference type="SAM" id="Phobius"/>
    </source>
</evidence>
<organism evidence="2 3">
    <name type="scientific">Dermatophagoides farinae</name>
    <name type="common">American house dust mite</name>
    <dbReference type="NCBI Taxonomy" id="6954"/>
    <lineage>
        <taxon>Eukaryota</taxon>
        <taxon>Metazoa</taxon>
        <taxon>Ecdysozoa</taxon>
        <taxon>Arthropoda</taxon>
        <taxon>Chelicerata</taxon>
        <taxon>Arachnida</taxon>
        <taxon>Acari</taxon>
        <taxon>Acariformes</taxon>
        <taxon>Sarcoptiformes</taxon>
        <taxon>Astigmata</taxon>
        <taxon>Psoroptidia</taxon>
        <taxon>Analgoidea</taxon>
        <taxon>Pyroglyphidae</taxon>
        <taxon>Dermatophagoidinae</taxon>
        <taxon>Dermatophagoides</taxon>
    </lineage>
</organism>
<keyword evidence="1" id="KW-0472">Membrane</keyword>
<reference evidence="2" key="1">
    <citation type="submission" date="2013-05" db="EMBL/GenBank/DDBJ databases">
        <authorList>
            <person name="Yim A.K.Y."/>
            <person name="Chan T.F."/>
            <person name="Ji K.M."/>
            <person name="Liu X.Y."/>
            <person name="Zhou J.W."/>
            <person name="Li R.Q."/>
            <person name="Yang K.Y."/>
            <person name="Li J."/>
            <person name="Li M."/>
            <person name="Law P.T.W."/>
            <person name="Wu Y.L."/>
            <person name="Cai Z.L."/>
            <person name="Qin H."/>
            <person name="Bao Y."/>
            <person name="Leung R.K.K."/>
            <person name="Ng P.K.S."/>
            <person name="Zou J."/>
            <person name="Zhong X.J."/>
            <person name="Ran P.X."/>
            <person name="Zhong N.S."/>
            <person name="Liu Z.G."/>
            <person name="Tsui S.K.W."/>
        </authorList>
    </citation>
    <scope>NUCLEOTIDE SEQUENCE</scope>
    <source>
        <strain evidence="2">Derf</strain>
        <tissue evidence="2">Whole organism</tissue>
    </source>
</reference>
<accession>A0A922I243</accession>
<dbReference type="Proteomes" id="UP000790347">
    <property type="component" value="Unassembled WGS sequence"/>
</dbReference>
<gene>
    <name evidence="2" type="ORF">DERF_008305</name>
</gene>
<protein>
    <submittedName>
        <fullName evidence="2">Uncharacterized protein</fullName>
    </submittedName>
</protein>
<proteinExistence type="predicted"/>
<keyword evidence="1" id="KW-1133">Transmembrane helix</keyword>
<evidence type="ECO:0000313" key="2">
    <source>
        <dbReference type="EMBL" id="KAH9517657.1"/>
    </source>
</evidence>
<dbReference type="EMBL" id="ASGP02000003">
    <property type="protein sequence ID" value="KAH9517657.1"/>
    <property type="molecule type" value="Genomic_DNA"/>
</dbReference>
<keyword evidence="1" id="KW-0812">Transmembrane</keyword>
<evidence type="ECO:0000313" key="3">
    <source>
        <dbReference type="Proteomes" id="UP000790347"/>
    </source>
</evidence>
<reference evidence="2" key="2">
    <citation type="journal article" date="2022" name="Res Sq">
        <title>Comparative Genomics Reveals Insights into the Divergent Evolution of Astigmatic Mites and Household Pest Adaptations.</title>
        <authorList>
            <person name="Xiong Q."/>
            <person name="Wan A.T.-Y."/>
            <person name="Liu X.-Y."/>
            <person name="Fung C.S.-H."/>
            <person name="Xiao X."/>
            <person name="Malainual N."/>
            <person name="Hou J."/>
            <person name="Wang L."/>
            <person name="Wang M."/>
            <person name="Yang K."/>
            <person name="Cui Y."/>
            <person name="Leung E."/>
            <person name="Nong W."/>
            <person name="Shin S.-K."/>
            <person name="Au S."/>
            <person name="Jeong K.Y."/>
            <person name="Chew F.T."/>
            <person name="Hui J."/>
            <person name="Leung T.F."/>
            <person name="Tungtrongchitr A."/>
            <person name="Zhong N."/>
            <person name="Liu Z."/>
            <person name="Tsui S."/>
        </authorList>
    </citation>
    <scope>NUCLEOTIDE SEQUENCE</scope>
    <source>
        <strain evidence="2">Derf</strain>
        <tissue evidence="2">Whole organism</tissue>
    </source>
</reference>
<dbReference type="AlphaFoldDB" id="A0A922I243"/>